<keyword evidence="4" id="KW-0158">Chromosome</keyword>
<dbReference type="InterPro" id="IPR005818">
    <property type="entry name" value="Histone_H1/H5_H15"/>
</dbReference>
<dbReference type="GO" id="GO:0032039">
    <property type="term" value="C:integrator complex"/>
    <property type="evidence" value="ECO:0000318"/>
    <property type="project" value="GO_Central"/>
</dbReference>
<evidence type="ECO:0000256" key="4">
    <source>
        <dbReference type="ARBA" id="ARBA00022454"/>
    </source>
</evidence>
<dbReference type="Gene3D" id="1.10.10.60">
    <property type="entry name" value="Homeodomain-like"/>
    <property type="match status" value="1"/>
</dbReference>
<dbReference type="GO" id="GO:0005730">
    <property type="term" value="C:nucleolus"/>
    <property type="evidence" value="ECO:0007669"/>
    <property type="project" value="UniProtKB-SubCell"/>
</dbReference>
<evidence type="ECO:0000256" key="3">
    <source>
        <dbReference type="ARBA" id="ARBA00004604"/>
    </source>
</evidence>
<keyword evidence="8" id="KW-0238">DNA-binding</keyword>
<evidence type="ECO:0000259" key="15">
    <source>
        <dbReference type="PROSITE" id="PS51504"/>
    </source>
</evidence>
<comment type="subcellular location">
    <subcellularLocation>
        <location evidence="1">Chromosome</location>
    </subcellularLocation>
    <subcellularLocation>
        <location evidence="2">Cytoplasm</location>
    </subcellularLocation>
    <subcellularLocation>
        <location evidence="3">Nucleus</location>
        <location evidence="3">Nucleolus</location>
    </subcellularLocation>
</comment>
<dbReference type="InterPro" id="IPR056516">
    <property type="entry name" value="INTS7_N"/>
</dbReference>
<evidence type="ECO:0000256" key="1">
    <source>
        <dbReference type="ARBA" id="ARBA00004286"/>
    </source>
</evidence>
<dbReference type="Proteomes" id="UP000004994">
    <property type="component" value="Chromosome 2"/>
</dbReference>
<dbReference type="SMART" id="SM00526">
    <property type="entry name" value="H15"/>
    <property type="match status" value="1"/>
</dbReference>
<dbReference type="InterPro" id="IPR033060">
    <property type="entry name" value="INTS7"/>
</dbReference>
<evidence type="ECO:0000256" key="11">
    <source>
        <dbReference type="ARBA" id="ARBA00032813"/>
    </source>
</evidence>
<reference evidence="16" key="2">
    <citation type="submission" date="2019-01" db="UniProtKB">
        <authorList>
            <consortium name="EnsemblPlants"/>
        </authorList>
    </citation>
    <scope>IDENTIFICATION</scope>
    <source>
        <strain evidence="16">cv. Heinz 1706</strain>
    </source>
</reference>
<keyword evidence="7 12" id="KW-0175">Coiled coil</keyword>
<sequence length="1635" mass="183250">MEKTPSACAMQWSIELEKGLRSKKPGKSIEAILDIGPRLEWWSRESNLHAAEYKIFGLIPGEDKLFANAILLRLADAFKSGDEHMKICIVKIFLSELKQRRQLRSQGRKDEGILSKDKVDSYRELLTRIKIVFDSGNVEERALALVLFGCWAHIAKDSADVRYLILSSLCSMHILEITSACKIQHREAVIKAKASLFAAGCFSELADDFAYVFLEMLGGLLVSSETSRAIRLAGGRAFAKMWCPILLADIAHKTGVKLILESSEEEFSLVMLVSLSEIASKWTPLIPRQDPKEHKRMFIIFGGLYVMQQDGYVELLSSFLTKDRGLRLQVMALKCLRFILAKGMYHFPANSNVTLKLFGVINQLDFPPALHFDALRALCKILPPNLDTIPCTEILTIFSKFLQVVEVKLQSPVISERVFAIHVLACIFDKLLGILKDAAGGIGSIVSSRMLTFTLDRISQLIKLEVDNPHPDKGTEQEILITCFEKLDISTGGATEVFNRMEHLVEHVHQCSLLPVYVHLIYDFLLHFHAAYQCKWLEIGEDLGSNRNFRPSRYNSLSHDGPLSQHEILIIDRVKQILVKKDYWLSYKLAKYAACNGAWLVAAYIFGELIPMVQSDLCCFWLKSLSHLSELERKFQLFGLTLSGNAAGEIMTADQIENVIGAANKLCSLEESFDASVSGLAFSFQRWFITLRSKVVRTVADVLKLLSMNLLSQDATSTKQIEARILVWHSNSSKGLSSLLQLLAHASSQFMMLVKEFDLLAASFIVMDRKSMKIVSDLGLSCSLLAFSTGLTLRLASFRGKQNCSTYGLETTDEQFHAQLVHDLLRRLGFTDIETSKNLRHLLDFHRSSRSCSTQEFRNEVSTTSVEARDIAKLCKYSVQRLLSLQAILVHENNGISQIPRDALPLLFNIIFSWIQIPFRTPKHFFQLRPPISAELFITNEDGKRIDDISVFSGFQLPLTLCIQLRNISQDQLSQVSKLYCILHSRTSFQVFSANRDKKVSESICQAWKSDHMVGLNDKLLHFTTGTTERDGLRAMENAGGSSAVDKFVCFDPNEKGQGFATCLLNVSAFPVGSYQIKWHSCCIDKNGAYWSLMPLNTNQFFTVQESFNSGQVAVNCHCLVDGGGLDMCLCQQREENNEHILLHDYGIESFNGYRDNLRDHKAGSLHFQWILGNTIGNFRAAQAFKMIYAKCVNYIYGLTPRSRYNRGLLANFAEVIANLFFVPRVSNSFRPLRFQFQQFTVDDNGVNSVHRRVTLSPSQTLRRHFLPKWTSEEEAALKAGVAKYGVGKWSTILKDPEFAVVLRSRSNVDLKFSGLLWLVKVALMGLVLPGQDKWRNLHVMASGWGSRHRGKIVSKSAQPTPKHDDSTLVSYVSENDRDIPDVKPLASTGDELKDVGSKRPLSRLDDLILESIAKLKESRGSSRNAISSYIEERYVAPLNFERLLAANLKVLTEKGRLIKSFLDQTSTVIGIAPNRASSDGKGGPFSLPMGGKLDSTMVEKNETRVLTKEQIDADLEQMKSMSAEEAAAAAAQAVAEAEVAIAEAEQAARIAEEYEAEAEAAQCFAEVASKALQHQTILVWMSTPLTLMGLSGSTARQSTIPQTVMFQHKKHNGIYSELKRYGIQAYDVTTRKKS</sequence>
<evidence type="ECO:0000256" key="12">
    <source>
        <dbReference type="SAM" id="Coils"/>
    </source>
</evidence>
<dbReference type="InterPro" id="IPR001005">
    <property type="entry name" value="SANT/Myb"/>
</dbReference>
<dbReference type="Pfam" id="PF00538">
    <property type="entry name" value="Linker_histone"/>
    <property type="match status" value="1"/>
</dbReference>
<dbReference type="PROSITE" id="PS50090">
    <property type="entry name" value="MYB_LIKE"/>
    <property type="match status" value="1"/>
</dbReference>
<dbReference type="Pfam" id="PF24437">
    <property type="entry name" value="INTS7_HB"/>
    <property type="match status" value="1"/>
</dbReference>
<dbReference type="PROSITE" id="PS51294">
    <property type="entry name" value="HTH_MYB"/>
    <property type="match status" value="1"/>
</dbReference>
<feature type="domain" description="HTH myb-type" evidence="14">
    <location>
        <begin position="1269"/>
        <end position="1295"/>
    </location>
</feature>
<dbReference type="OMA" id="MQEEDIM"/>
<dbReference type="Pfam" id="PF24436">
    <property type="entry name" value="INTS7_N"/>
    <property type="match status" value="1"/>
</dbReference>
<dbReference type="Pfam" id="PF00249">
    <property type="entry name" value="Myb_DNA-binding"/>
    <property type="match status" value="1"/>
</dbReference>
<dbReference type="GO" id="GO:0000786">
    <property type="term" value="C:nucleosome"/>
    <property type="evidence" value="ECO:0007669"/>
    <property type="project" value="InterPro"/>
</dbReference>
<evidence type="ECO:0000256" key="9">
    <source>
        <dbReference type="ARBA" id="ARBA00023163"/>
    </source>
</evidence>
<dbReference type="Pfam" id="PF22966">
    <property type="entry name" value="INTS7_C_plants"/>
    <property type="match status" value="1"/>
</dbReference>
<dbReference type="CDD" id="cd11660">
    <property type="entry name" value="SANT_TRF"/>
    <property type="match status" value="1"/>
</dbReference>
<dbReference type="PANTHER" id="PTHR13322:SF2">
    <property type="entry name" value="INTEGRATOR COMPLEX SUBUNIT 7"/>
    <property type="match status" value="1"/>
</dbReference>
<dbReference type="InParanoid" id="A0A3Q7FKB0"/>
<dbReference type="FunCoup" id="A0A3Q7FKB0">
    <property type="interactions" value="2097"/>
</dbReference>
<dbReference type="GO" id="GO:0034472">
    <property type="term" value="P:snRNA 3'-end processing"/>
    <property type="evidence" value="ECO:0000318"/>
    <property type="project" value="GO_Central"/>
</dbReference>
<dbReference type="GO" id="GO:0006334">
    <property type="term" value="P:nucleosome assembly"/>
    <property type="evidence" value="ECO:0007669"/>
    <property type="project" value="InterPro"/>
</dbReference>
<keyword evidence="17" id="KW-1185">Reference proteome</keyword>
<dbReference type="SUPFAM" id="SSF46785">
    <property type="entry name" value="Winged helix' DNA-binding domain"/>
    <property type="match status" value="1"/>
</dbReference>
<evidence type="ECO:0000259" key="14">
    <source>
        <dbReference type="PROSITE" id="PS51294"/>
    </source>
</evidence>
<name>A0A3Q7FKB0_SOLLC</name>
<dbReference type="Gene3D" id="1.10.10.10">
    <property type="entry name" value="Winged helix-like DNA-binding domain superfamily/Winged helix DNA-binding domain"/>
    <property type="match status" value="1"/>
</dbReference>
<dbReference type="GO" id="GO:0010597">
    <property type="term" value="P:green leaf volatile biosynthetic process"/>
    <property type="evidence" value="ECO:0007669"/>
    <property type="project" value="UniProtKB-ARBA"/>
</dbReference>
<evidence type="ECO:0000256" key="8">
    <source>
        <dbReference type="ARBA" id="ARBA00023125"/>
    </source>
</evidence>
<dbReference type="STRING" id="4081.A0A3Q7FKB0"/>
<keyword evidence="5" id="KW-0963">Cytoplasm</keyword>
<reference evidence="16" key="1">
    <citation type="journal article" date="2012" name="Nature">
        <title>The tomato genome sequence provides insights into fleshy fruit evolution.</title>
        <authorList>
            <consortium name="Tomato Genome Consortium"/>
        </authorList>
    </citation>
    <scope>NUCLEOTIDE SEQUENCE [LARGE SCALE GENOMIC DNA]</scope>
    <source>
        <strain evidence="16">cv. Heinz 1706</strain>
    </source>
</reference>
<dbReference type="InterPro" id="IPR055195">
    <property type="entry name" value="INTS7_C_plant"/>
</dbReference>
<dbReference type="FunFam" id="1.10.10.60:FF:000168">
    <property type="entry name" value="Telomere repeat-binding factor 1"/>
    <property type="match status" value="1"/>
</dbReference>
<proteinExistence type="predicted"/>
<protein>
    <recommendedName>
        <fullName evidence="11">MYB transcription factor</fullName>
    </recommendedName>
</protein>
<dbReference type="InterPro" id="IPR036388">
    <property type="entry name" value="WH-like_DNA-bd_sf"/>
</dbReference>
<evidence type="ECO:0000256" key="7">
    <source>
        <dbReference type="ARBA" id="ARBA00023054"/>
    </source>
</evidence>
<evidence type="ECO:0000256" key="10">
    <source>
        <dbReference type="ARBA" id="ARBA00023242"/>
    </source>
</evidence>
<evidence type="ECO:0000313" key="17">
    <source>
        <dbReference type="Proteomes" id="UP000004994"/>
    </source>
</evidence>
<dbReference type="GO" id="GO:0005737">
    <property type="term" value="C:cytoplasm"/>
    <property type="evidence" value="ECO:0007669"/>
    <property type="project" value="UniProtKB-SubCell"/>
</dbReference>
<dbReference type="SUPFAM" id="SSF46689">
    <property type="entry name" value="Homeodomain-like"/>
    <property type="match status" value="1"/>
</dbReference>
<evidence type="ECO:0000256" key="2">
    <source>
        <dbReference type="ARBA" id="ARBA00004496"/>
    </source>
</evidence>
<dbReference type="InterPro" id="IPR009057">
    <property type="entry name" value="Homeodomain-like_sf"/>
</dbReference>
<keyword evidence="9" id="KW-0804">Transcription</keyword>
<evidence type="ECO:0000259" key="13">
    <source>
        <dbReference type="PROSITE" id="PS50090"/>
    </source>
</evidence>
<feature type="coiled-coil region" evidence="12">
    <location>
        <begin position="1528"/>
        <end position="1562"/>
    </location>
</feature>
<keyword evidence="10" id="KW-0539">Nucleus</keyword>
<dbReference type="PROSITE" id="PS51504">
    <property type="entry name" value="H15"/>
    <property type="match status" value="1"/>
</dbReference>
<evidence type="ECO:0000313" key="16">
    <source>
        <dbReference type="EnsemblPlants" id="Solyc02g064595.1.1"/>
    </source>
</evidence>
<keyword evidence="6" id="KW-0805">Transcription regulation</keyword>
<evidence type="ECO:0000256" key="6">
    <source>
        <dbReference type="ARBA" id="ARBA00023015"/>
    </source>
</evidence>
<feature type="domain" description="Myb-like" evidence="13">
    <location>
        <begin position="1269"/>
        <end position="1317"/>
    </location>
</feature>
<dbReference type="InterPro" id="IPR017930">
    <property type="entry name" value="Myb_dom"/>
</dbReference>
<evidence type="ECO:0000256" key="5">
    <source>
        <dbReference type="ARBA" id="ARBA00022490"/>
    </source>
</evidence>
<feature type="domain" description="H15" evidence="15">
    <location>
        <begin position="1401"/>
        <end position="1474"/>
    </location>
</feature>
<dbReference type="Gramene" id="Solyc02g064595.1.1">
    <property type="protein sequence ID" value="Solyc02g064595.1.1"/>
    <property type="gene ID" value="Solyc02g064595.1"/>
</dbReference>
<dbReference type="PANTHER" id="PTHR13322">
    <property type="entry name" value="C1ORF73 PROTEIN"/>
    <property type="match status" value="1"/>
</dbReference>
<accession>A0A3Q7FKB0</accession>
<dbReference type="GO" id="GO:0000976">
    <property type="term" value="F:transcription cis-regulatory region binding"/>
    <property type="evidence" value="ECO:0007669"/>
    <property type="project" value="UniProtKB-ARBA"/>
</dbReference>
<dbReference type="InterPro" id="IPR036390">
    <property type="entry name" value="WH_DNA-bd_sf"/>
</dbReference>
<organism evidence="16">
    <name type="scientific">Solanum lycopersicum</name>
    <name type="common">Tomato</name>
    <name type="synonym">Lycopersicon esculentum</name>
    <dbReference type="NCBI Taxonomy" id="4081"/>
    <lineage>
        <taxon>Eukaryota</taxon>
        <taxon>Viridiplantae</taxon>
        <taxon>Streptophyta</taxon>
        <taxon>Embryophyta</taxon>
        <taxon>Tracheophyta</taxon>
        <taxon>Spermatophyta</taxon>
        <taxon>Magnoliopsida</taxon>
        <taxon>eudicotyledons</taxon>
        <taxon>Gunneridae</taxon>
        <taxon>Pentapetalae</taxon>
        <taxon>asterids</taxon>
        <taxon>lamiids</taxon>
        <taxon>Solanales</taxon>
        <taxon>Solanaceae</taxon>
        <taxon>Solanoideae</taxon>
        <taxon>Solaneae</taxon>
        <taxon>Solanum</taxon>
        <taxon>Solanum subgen. Lycopersicon</taxon>
    </lineage>
</organism>
<dbReference type="InterPro" id="IPR056517">
    <property type="entry name" value="INTS7_HB"/>
</dbReference>
<dbReference type="EnsemblPlants" id="Solyc02g064595.1.1">
    <property type="protein sequence ID" value="Solyc02g064595.1.1"/>
    <property type="gene ID" value="Solyc02g064595.1"/>
</dbReference>